<dbReference type="Pfam" id="PF12146">
    <property type="entry name" value="Hydrolase_4"/>
    <property type="match status" value="1"/>
</dbReference>
<feature type="transmembrane region" description="Helical" evidence="1">
    <location>
        <begin position="71"/>
        <end position="87"/>
    </location>
</feature>
<proteinExistence type="predicted"/>
<evidence type="ECO:0000259" key="2">
    <source>
        <dbReference type="Pfam" id="PF12146"/>
    </source>
</evidence>
<sequence>MAQPFGRENEHDFVNLVDNLSKHLKRYQWNFLLSKNQGAFGAILGGLNAMPRCEKPIAAARIKTKSVRRRLFILFVVVMATASWVFFTGPRVMVSWHADDPAVNPASPANSKLESSIPEASRLDAWLTRSEAAIADLIPGTEKTIRWASAPGARTDIALVYLHGFSSSRQESRPLMEEVAAALNANLYFARLSGHGRGGDALAAATVADWQRDAWEALAIGRQLGGRVVLVGASNGGALATWLASQSAAADLAALVLLSPNYGPRDPMSEILLWPWAHVLVRWVVGPDYEWKPRNPEHARYWTWRYPSKALLVMMGVVKLARMSPVERIKAPVLVLYAREDRVVNANGIERFFPRFGAVDKVLIPVENTSDPQHHALSGDILAPEDTARVRAMMLDFLCPRLKTCRGS</sequence>
<evidence type="ECO:0000313" key="4">
    <source>
        <dbReference type="Proteomes" id="UP001432180"/>
    </source>
</evidence>
<keyword evidence="1" id="KW-1133">Transmembrane helix</keyword>
<keyword evidence="4" id="KW-1185">Reference proteome</keyword>
<keyword evidence="1" id="KW-0812">Transmembrane</keyword>
<dbReference type="EC" id="3.1.1.23" evidence="3"/>
<keyword evidence="3" id="KW-0378">Hydrolase</keyword>
<gene>
    <name evidence="3" type="ORF">Thiowin_05012</name>
</gene>
<dbReference type="GO" id="GO:0047372">
    <property type="term" value="F:monoacylglycerol lipase activity"/>
    <property type="evidence" value="ECO:0007669"/>
    <property type="project" value="UniProtKB-EC"/>
</dbReference>
<protein>
    <submittedName>
        <fullName evidence="3">Thermostable monoacylglycerol lipase</fullName>
        <ecNumber evidence="3">3.1.1.23</ecNumber>
    </submittedName>
</protein>
<organism evidence="3 4">
    <name type="scientific">Thiorhodovibrio winogradskyi</name>
    <dbReference type="NCBI Taxonomy" id="77007"/>
    <lineage>
        <taxon>Bacteria</taxon>
        <taxon>Pseudomonadati</taxon>
        <taxon>Pseudomonadota</taxon>
        <taxon>Gammaproteobacteria</taxon>
        <taxon>Chromatiales</taxon>
        <taxon>Chromatiaceae</taxon>
        <taxon>Thiorhodovibrio</taxon>
    </lineage>
</organism>
<evidence type="ECO:0000313" key="3">
    <source>
        <dbReference type="EMBL" id="WPL19865.1"/>
    </source>
</evidence>
<dbReference type="SUPFAM" id="SSF53474">
    <property type="entry name" value="alpha/beta-Hydrolases"/>
    <property type="match status" value="1"/>
</dbReference>
<dbReference type="InterPro" id="IPR022742">
    <property type="entry name" value="Hydrolase_4"/>
</dbReference>
<reference evidence="3 4" key="1">
    <citation type="journal article" date="2023" name="Microorganisms">
        <title>Thiorhodovibrio frisius and Trv. litoralis spp. nov., Two Novel Members from a Clade of Fastidious Purple Sulfur Bacteria That Exhibit Unique Red-Shifted Light-Harvesting Capabilities.</title>
        <authorList>
            <person name="Methner A."/>
            <person name="Kuzyk S.B."/>
            <person name="Petersen J."/>
            <person name="Bauer S."/>
            <person name="Brinkmann H."/>
            <person name="Sichau K."/>
            <person name="Wanner G."/>
            <person name="Wolf J."/>
            <person name="Neumann-Schaal M."/>
            <person name="Henke P."/>
            <person name="Tank M."/>
            <person name="Sproer C."/>
            <person name="Bunk B."/>
            <person name="Overmann J."/>
        </authorList>
    </citation>
    <scope>NUCLEOTIDE SEQUENCE [LARGE SCALE GENOMIC DNA]</scope>
    <source>
        <strain evidence="3 4">DSM 6702</strain>
    </source>
</reference>
<dbReference type="Proteomes" id="UP001432180">
    <property type="component" value="Chromosome"/>
</dbReference>
<dbReference type="InterPro" id="IPR029058">
    <property type="entry name" value="AB_hydrolase_fold"/>
</dbReference>
<feature type="domain" description="Serine aminopeptidase S33" evidence="2">
    <location>
        <begin position="157"/>
        <end position="363"/>
    </location>
</feature>
<accession>A0ABZ0SFP5</accession>
<dbReference type="Gene3D" id="3.40.50.1820">
    <property type="entry name" value="alpha/beta hydrolase"/>
    <property type="match status" value="1"/>
</dbReference>
<keyword evidence="1" id="KW-0472">Membrane</keyword>
<evidence type="ECO:0000256" key="1">
    <source>
        <dbReference type="SAM" id="Phobius"/>
    </source>
</evidence>
<dbReference type="EMBL" id="CP121472">
    <property type="protein sequence ID" value="WPL19865.1"/>
    <property type="molecule type" value="Genomic_DNA"/>
</dbReference>
<name>A0ABZ0SFP5_9GAMM</name>